<dbReference type="PANTHER" id="PTHR36766:SF40">
    <property type="entry name" value="DISEASE RESISTANCE PROTEIN RGA3"/>
    <property type="match status" value="1"/>
</dbReference>
<dbReference type="InterPro" id="IPR032675">
    <property type="entry name" value="LRR_dom_sf"/>
</dbReference>
<evidence type="ECO:0000259" key="5">
    <source>
        <dbReference type="Pfam" id="PF23559"/>
    </source>
</evidence>
<dbReference type="Pfam" id="PF23559">
    <property type="entry name" value="WHD_DRP"/>
    <property type="match status" value="1"/>
</dbReference>
<dbReference type="Gene3D" id="3.80.10.10">
    <property type="entry name" value="Ribonuclease Inhibitor"/>
    <property type="match status" value="3"/>
</dbReference>
<keyword evidence="8" id="KW-1185">Reference proteome</keyword>
<evidence type="ECO:0000259" key="6">
    <source>
        <dbReference type="Pfam" id="PF23598"/>
    </source>
</evidence>
<dbReference type="InterPro" id="IPR058922">
    <property type="entry name" value="WHD_DRP"/>
</dbReference>
<feature type="domain" description="Disease resistance R13L4/SHOC-2-like LRR" evidence="6">
    <location>
        <begin position="545"/>
        <end position="764"/>
    </location>
</feature>
<dbReference type="Gene3D" id="3.40.50.300">
    <property type="entry name" value="P-loop containing nucleotide triphosphate hydrolases"/>
    <property type="match status" value="1"/>
</dbReference>
<name>A0ABU6SHK5_9FABA</name>
<dbReference type="SUPFAM" id="SSF52058">
    <property type="entry name" value="L domain-like"/>
    <property type="match status" value="2"/>
</dbReference>
<proteinExistence type="predicted"/>
<evidence type="ECO:0000313" key="8">
    <source>
        <dbReference type="Proteomes" id="UP001341840"/>
    </source>
</evidence>
<dbReference type="EMBL" id="JASCZI010060727">
    <property type="protein sequence ID" value="MED6135599.1"/>
    <property type="molecule type" value="Genomic_DNA"/>
</dbReference>
<keyword evidence="3" id="KW-0611">Plant defense</keyword>
<dbReference type="Pfam" id="PF00931">
    <property type="entry name" value="NB-ARC"/>
    <property type="match status" value="1"/>
</dbReference>
<organism evidence="7 8">
    <name type="scientific">Stylosanthes scabra</name>
    <dbReference type="NCBI Taxonomy" id="79078"/>
    <lineage>
        <taxon>Eukaryota</taxon>
        <taxon>Viridiplantae</taxon>
        <taxon>Streptophyta</taxon>
        <taxon>Embryophyta</taxon>
        <taxon>Tracheophyta</taxon>
        <taxon>Spermatophyta</taxon>
        <taxon>Magnoliopsida</taxon>
        <taxon>eudicotyledons</taxon>
        <taxon>Gunneridae</taxon>
        <taxon>Pentapetalae</taxon>
        <taxon>rosids</taxon>
        <taxon>fabids</taxon>
        <taxon>Fabales</taxon>
        <taxon>Fabaceae</taxon>
        <taxon>Papilionoideae</taxon>
        <taxon>50 kb inversion clade</taxon>
        <taxon>dalbergioids sensu lato</taxon>
        <taxon>Dalbergieae</taxon>
        <taxon>Pterocarpus clade</taxon>
        <taxon>Stylosanthes</taxon>
    </lineage>
</organism>
<dbReference type="PANTHER" id="PTHR36766">
    <property type="entry name" value="PLANT BROAD-SPECTRUM MILDEW RESISTANCE PROTEIN RPW8"/>
    <property type="match status" value="1"/>
</dbReference>
<comment type="caution">
    <text evidence="7">The sequence shown here is derived from an EMBL/GenBank/DDBJ whole genome shotgun (WGS) entry which is preliminary data.</text>
</comment>
<sequence>MIAGIVGDTISELAERMNMNTPSMENIKHHLSIIKRFVAAAAEQDDEATQEWLRQVTDSVTDLWDLLEDHHDLPVSLPQNQNTMMASLFSLCTSVFAPNSPLLQLNQIQEQLRQVVATAKNNASAAAAKEEGGEIIGREEEMEEIVDAILRAEQANGVVSVFKIVGSEGVGKTELARLVCNNERVKSDFDLVIWIDCIRDEQHFTADSVVNRMIKETRGAIGKKLSLGKAMGETRFLLVLDDLGVENHLEWIKLGQILKRELASTLCRGTQLITTQSQIVGDSYTWYLDQLSLEDSWYLFRRMAGTEELELEVENALKEMVTMCMGVPRMIKRVARTLRLRLRDGIEESEINQLKDELRVEMDYRNLFSWRLKQCFAYSTLIFSTGHTNDFGSVDAETLIRLWMAEGFLGPVTPSCKQPQPEDLGLECIRELHRRSILKFVDTEYGSLGSCSMSNDAKRGSAFVARGDNLCMNDPDEDVQIGVQRVSLASDLNGSIGIPESLFDNKHKLRTIIFPAHIHPDSHLHSHLRVPYEEKLTWMACHGIFSSFKRVRVLILQDLGMNVLPTSIGDLKRLRYLDLSHNNLKKLPDSVGELKHLQTLRLSHCHQLKELPNDVSHFASLRHLDIDHCLHLTRMPSGLKKLTWLRTLSHFVVSANNRNSHTGGLWELINLNNLRGQLEILHLDRLKFIVSNNDQHSGYLEEKQHLESLILRWNHEDGYGYMGNEFPSWLAALKNLVRFSLYNCSKCEKLPQLDELPNLKILRLERLDSLEFIIDYRDNQQAGSLDKPLFKSLCELIISDCPNLKSWWKGIAVNENNVRFKSISTLQVKYCPKLECMPLFPDLDFELVLECSNLKPLLATLTSKNTSDSESSLPLSKLRRMTIANVNEQSPLPEDWQENFTSLRRLYIKDCKDLILKYLIEGFKNLTSLWSLHVENCVEIDLPKIDEGRGLKNLRSLELVEMPKLMSIPEGIKLLTSLRELNIQRCPELTALTEGTGYLKSLTLLDIEECQKLPLLPQGLSNLKSLSTLRIINCPKLLPRCQMYTGEDWPHIQHIANVQVKDTSRYYEK</sequence>
<reference evidence="7 8" key="1">
    <citation type="journal article" date="2023" name="Plants (Basel)">
        <title>Bridging the Gap: Combining Genomics and Transcriptomics Approaches to Understand Stylosanthes scabra, an Orphan Legume from the Brazilian Caatinga.</title>
        <authorList>
            <person name="Ferreira-Neto J.R.C."/>
            <person name="da Silva M.D."/>
            <person name="Binneck E."/>
            <person name="de Melo N.F."/>
            <person name="da Silva R.H."/>
            <person name="de Melo A.L.T.M."/>
            <person name="Pandolfi V."/>
            <person name="Bustamante F.O."/>
            <person name="Brasileiro-Vidal A.C."/>
            <person name="Benko-Iseppon A.M."/>
        </authorList>
    </citation>
    <scope>NUCLEOTIDE SEQUENCE [LARGE SCALE GENOMIC DNA]</scope>
    <source>
        <tissue evidence="7">Leaves</tissue>
    </source>
</reference>
<keyword evidence="1" id="KW-0433">Leucine-rich repeat</keyword>
<dbReference type="SMART" id="SM00369">
    <property type="entry name" value="LRR_TYP"/>
    <property type="match status" value="2"/>
</dbReference>
<evidence type="ECO:0000256" key="3">
    <source>
        <dbReference type="ARBA" id="ARBA00022821"/>
    </source>
</evidence>
<evidence type="ECO:0000259" key="4">
    <source>
        <dbReference type="Pfam" id="PF00931"/>
    </source>
</evidence>
<dbReference type="PRINTS" id="PR00364">
    <property type="entry name" value="DISEASERSIST"/>
</dbReference>
<dbReference type="InterPro" id="IPR002182">
    <property type="entry name" value="NB-ARC"/>
</dbReference>
<keyword evidence="2" id="KW-0677">Repeat</keyword>
<dbReference type="InterPro" id="IPR003591">
    <property type="entry name" value="Leu-rich_rpt_typical-subtyp"/>
</dbReference>
<accession>A0ABU6SHK5</accession>
<evidence type="ECO:0000256" key="2">
    <source>
        <dbReference type="ARBA" id="ARBA00022737"/>
    </source>
</evidence>
<protein>
    <submittedName>
        <fullName evidence="7">Uncharacterized protein</fullName>
    </submittedName>
</protein>
<evidence type="ECO:0000313" key="7">
    <source>
        <dbReference type="EMBL" id="MED6135599.1"/>
    </source>
</evidence>
<dbReference type="InterPro" id="IPR027417">
    <property type="entry name" value="P-loop_NTPase"/>
</dbReference>
<evidence type="ECO:0000256" key="1">
    <source>
        <dbReference type="ARBA" id="ARBA00022614"/>
    </source>
</evidence>
<feature type="domain" description="NB-ARC" evidence="4">
    <location>
        <begin position="139"/>
        <end position="309"/>
    </location>
</feature>
<dbReference type="InterPro" id="IPR055414">
    <property type="entry name" value="LRR_R13L4/SHOC2-like"/>
</dbReference>
<dbReference type="InterPro" id="IPR001611">
    <property type="entry name" value="Leu-rich_rpt"/>
</dbReference>
<dbReference type="Pfam" id="PF23598">
    <property type="entry name" value="LRR_14"/>
    <property type="match status" value="1"/>
</dbReference>
<dbReference type="PROSITE" id="PS51450">
    <property type="entry name" value="LRR"/>
    <property type="match status" value="1"/>
</dbReference>
<dbReference type="Proteomes" id="UP001341840">
    <property type="component" value="Unassembled WGS sequence"/>
</dbReference>
<dbReference type="SUPFAM" id="SSF52540">
    <property type="entry name" value="P-loop containing nucleoside triphosphate hydrolases"/>
    <property type="match status" value="1"/>
</dbReference>
<gene>
    <name evidence="7" type="ORF">PIB30_048055</name>
</gene>
<feature type="domain" description="Disease resistance protein winged helix" evidence="5">
    <location>
        <begin position="394"/>
        <end position="453"/>
    </location>
</feature>